<accession>A0A3P7WPR9</accession>
<dbReference type="WBParaSite" id="HPBE_0000498801-mRNA-1">
    <property type="protein sequence ID" value="HPBE_0000498801-mRNA-1"/>
    <property type="gene ID" value="HPBE_0000498801"/>
</dbReference>
<dbReference type="OrthoDB" id="444255at2759"/>
<evidence type="ECO:0000256" key="2">
    <source>
        <dbReference type="ARBA" id="ARBA00022692"/>
    </source>
</evidence>
<evidence type="ECO:0000256" key="1">
    <source>
        <dbReference type="ARBA" id="ARBA00004167"/>
    </source>
</evidence>
<dbReference type="EMBL" id="UZAH01025394">
    <property type="protein sequence ID" value="VDO63051.1"/>
    <property type="molecule type" value="Genomic_DNA"/>
</dbReference>
<reference evidence="7" key="2">
    <citation type="submission" date="2019-09" db="UniProtKB">
        <authorList>
            <consortium name="WormBaseParasite"/>
        </authorList>
    </citation>
    <scope>IDENTIFICATION</scope>
</reference>
<dbReference type="AlphaFoldDB" id="A0A183FEX9"/>
<dbReference type="PANTHER" id="PTHR15407">
    <property type="entry name" value="FUKUTIN-RELATED"/>
    <property type="match status" value="1"/>
</dbReference>
<dbReference type="GO" id="GO:0016020">
    <property type="term" value="C:membrane"/>
    <property type="evidence" value="ECO:0007669"/>
    <property type="project" value="UniProtKB-SubCell"/>
</dbReference>
<evidence type="ECO:0000313" key="5">
    <source>
        <dbReference type="EMBL" id="VDO63051.1"/>
    </source>
</evidence>
<evidence type="ECO:0000256" key="4">
    <source>
        <dbReference type="ARBA" id="ARBA00023136"/>
    </source>
</evidence>
<keyword evidence="2" id="KW-0812">Transmembrane</keyword>
<accession>A0A183FEX9</accession>
<protein>
    <submittedName>
        <fullName evidence="7">Transmembrane 9 superfamily member</fullName>
    </submittedName>
</protein>
<evidence type="ECO:0000313" key="7">
    <source>
        <dbReference type="WBParaSite" id="HPBE_0000498801-mRNA-1"/>
    </source>
</evidence>
<organism evidence="6 7">
    <name type="scientific">Heligmosomoides polygyrus</name>
    <name type="common">Parasitic roundworm</name>
    <dbReference type="NCBI Taxonomy" id="6339"/>
    <lineage>
        <taxon>Eukaryota</taxon>
        <taxon>Metazoa</taxon>
        <taxon>Ecdysozoa</taxon>
        <taxon>Nematoda</taxon>
        <taxon>Chromadorea</taxon>
        <taxon>Rhabditida</taxon>
        <taxon>Rhabditina</taxon>
        <taxon>Rhabditomorpha</taxon>
        <taxon>Strongyloidea</taxon>
        <taxon>Heligmosomidae</taxon>
        <taxon>Heligmosomoides</taxon>
    </lineage>
</organism>
<keyword evidence="6" id="KW-1185">Reference proteome</keyword>
<dbReference type="PANTHER" id="PTHR15407:SF28">
    <property type="entry name" value="RIBITOL-5-PHOSPHATE TRANSFERASE FKTN"/>
    <property type="match status" value="1"/>
</dbReference>
<evidence type="ECO:0000313" key="6">
    <source>
        <dbReference type="Proteomes" id="UP000050761"/>
    </source>
</evidence>
<dbReference type="Proteomes" id="UP000050761">
    <property type="component" value="Unassembled WGS sequence"/>
</dbReference>
<evidence type="ECO:0000256" key="3">
    <source>
        <dbReference type="ARBA" id="ARBA00022989"/>
    </source>
</evidence>
<reference evidence="5 6" key="1">
    <citation type="submission" date="2018-11" db="EMBL/GenBank/DDBJ databases">
        <authorList>
            <consortium name="Pathogen Informatics"/>
        </authorList>
    </citation>
    <scope>NUCLEOTIDE SEQUENCE [LARGE SCALE GENOMIC DNA]</scope>
</reference>
<gene>
    <name evidence="5" type="ORF">HPBE_LOCUS4989</name>
</gene>
<keyword evidence="4" id="KW-0472">Membrane</keyword>
<comment type="subcellular location">
    <subcellularLocation>
        <location evidence="1">Membrane</location>
        <topology evidence="1">Single-pass membrane protein</topology>
    </subcellularLocation>
</comment>
<dbReference type="InterPro" id="IPR009644">
    <property type="entry name" value="FKTN/MNN4/W02B3.4-1"/>
</dbReference>
<name>A0A183FEX9_HELPZ</name>
<keyword evidence="3" id="KW-1133">Transmembrane helix</keyword>
<sequence>ECNLIPHTQDVDFAAHIEEYKPELLRDLKNGTKFFLRRILGRVNDSYEFTLCPLDKGRPAMDLFWMYTTSNETWVGGTGGDGTKYKYTYPPGLWVDSVTLHVPDPCGGR</sequence>
<proteinExistence type="predicted"/>